<keyword evidence="6 7" id="KW-0961">Cell wall biogenesis/degradation</keyword>
<dbReference type="PROSITE" id="PS52029">
    <property type="entry name" value="LD_TPASE"/>
    <property type="match status" value="1"/>
</dbReference>
<protein>
    <submittedName>
        <fullName evidence="10">Lipoprotein-anchoring transpeptidase ErfK/SrfK</fullName>
    </submittedName>
</protein>
<proteinExistence type="inferred from homology"/>
<dbReference type="Pfam" id="PF01471">
    <property type="entry name" value="PG_binding_1"/>
    <property type="match status" value="1"/>
</dbReference>
<evidence type="ECO:0000259" key="9">
    <source>
        <dbReference type="PROSITE" id="PS52029"/>
    </source>
</evidence>
<feature type="signal peptide" evidence="8">
    <location>
        <begin position="1"/>
        <end position="21"/>
    </location>
</feature>
<organism evidence="10 11">
    <name type="scientific">Rhizobium viscosum</name>
    <name type="common">Arthrobacter viscosus</name>
    <dbReference type="NCBI Taxonomy" id="1673"/>
    <lineage>
        <taxon>Bacteria</taxon>
        <taxon>Pseudomonadati</taxon>
        <taxon>Pseudomonadota</taxon>
        <taxon>Alphaproteobacteria</taxon>
        <taxon>Hyphomicrobiales</taxon>
        <taxon>Rhizobiaceae</taxon>
        <taxon>Rhizobium/Agrobacterium group</taxon>
        <taxon>Rhizobium</taxon>
    </lineage>
</organism>
<keyword evidence="3" id="KW-0808">Transferase</keyword>
<reference evidence="10 11" key="1">
    <citation type="submission" date="2020-10" db="EMBL/GenBank/DDBJ databases">
        <title>Sequencing the genomes of 1000 actinobacteria strains.</title>
        <authorList>
            <person name="Klenk H.-P."/>
        </authorList>
    </citation>
    <scope>NUCLEOTIDE SEQUENCE [LARGE SCALE GENOMIC DNA]</scope>
    <source>
        <strain evidence="10 11">DSM 7307</strain>
    </source>
</reference>
<evidence type="ECO:0000256" key="7">
    <source>
        <dbReference type="PROSITE-ProRule" id="PRU01373"/>
    </source>
</evidence>
<dbReference type="EMBL" id="JADBEC010000002">
    <property type="protein sequence ID" value="MBE1508444.1"/>
    <property type="molecule type" value="Genomic_DNA"/>
</dbReference>
<keyword evidence="5 7" id="KW-0573">Peptidoglycan synthesis</keyword>
<dbReference type="Gene3D" id="1.10.101.10">
    <property type="entry name" value="PGBD-like superfamily/PGBD"/>
    <property type="match status" value="1"/>
</dbReference>
<evidence type="ECO:0000256" key="5">
    <source>
        <dbReference type="ARBA" id="ARBA00022984"/>
    </source>
</evidence>
<gene>
    <name evidence="10" type="ORF">H4W29_005689</name>
</gene>
<dbReference type="PANTHER" id="PTHR30582:SF30">
    <property type="entry name" value="BLR4375 PROTEIN"/>
    <property type="match status" value="1"/>
</dbReference>
<keyword evidence="8" id="KW-0732">Signal</keyword>
<accession>A0ABR9IYZ0</accession>
<feature type="domain" description="L,D-TPase catalytic" evidence="9">
    <location>
        <begin position="191"/>
        <end position="324"/>
    </location>
</feature>
<dbReference type="InterPro" id="IPR038063">
    <property type="entry name" value="Transpep_catalytic_dom"/>
</dbReference>
<dbReference type="Pfam" id="PF03734">
    <property type="entry name" value="YkuD"/>
    <property type="match status" value="1"/>
</dbReference>
<dbReference type="SUPFAM" id="SSF47090">
    <property type="entry name" value="PGBD-like"/>
    <property type="match status" value="1"/>
</dbReference>
<dbReference type="CDD" id="cd16913">
    <property type="entry name" value="YkuD_like"/>
    <property type="match status" value="1"/>
</dbReference>
<evidence type="ECO:0000256" key="6">
    <source>
        <dbReference type="ARBA" id="ARBA00023316"/>
    </source>
</evidence>
<dbReference type="InterPro" id="IPR005490">
    <property type="entry name" value="LD_TPept_cat_dom"/>
</dbReference>
<keyword evidence="4 7" id="KW-0133">Cell shape</keyword>
<dbReference type="Gene3D" id="2.40.440.10">
    <property type="entry name" value="L,D-transpeptidase catalytic domain-like"/>
    <property type="match status" value="1"/>
</dbReference>
<dbReference type="Proteomes" id="UP000620262">
    <property type="component" value="Unassembled WGS sequence"/>
</dbReference>
<evidence type="ECO:0000256" key="3">
    <source>
        <dbReference type="ARBA" id="ARBA00022679"/>
    </source>
</evidence>
<dbReference type="RefSeq" id="WP_192732041.1">
    <property type="nucleotide sequence ID" value="NZ_BAAAVL010000010.1"/>
</dbReference>
<keyword evidence="10" id="KW-0449">Lipoprotein</keyword>
<comment type="pathway">
    <text evidence="1 7">Cell wall biogenesis; peptidoglycan biosynthesis.</text>
</comment>
<evidence type="ECO:0000313" key="11">
    <source>
        <dbReference type="Proteomes" id="UP000620262"/>
    </source>
</evidence>
<name>A0ABR9IYZ0_RHIVS</name>
<comment type="caution">
    <text evidence="10">The sequence shown here is derived from an EMBL/GenBank/DDBJ whole genome shotgun (WGS) entry which is preliminary data.</text>
</comment>
<dbReference type="InterPro" id="IPR002477">
    <property type="entry name" value="Peptidoglycan-bd-like"/>
</dbReference>
<evidence type="ECO:0000313" key="10">
    <source>
        <dbReference type="EMBL" id="MBE1508444.1"/>
    </source>
</evidence>
<dbReference type="InterPro" id="IPR050979">
    <property type="entry name" value="LD-transpeptidase"/>
</dbReference>
<dbReference type="PANTHER" id="PTHR30582">
    <property type="entry name" value="L,D-TRANSPEPTIDASE"/>
    <property type="match status" value="1"/>
</dbReference>
<evidence type="ECO:0000256" key="8">
    <source>
        <dbReference type="SAM" id="SignalP"/>
    </source>
</evidence>
<evidence type="ECO:0000256" key="2">
    <source>
        <dbReference type="ARBA" id="ARBA00005992"/>
    </source>
</evidence>
<comment type="similarity">
    <text evidence="2">Belongs to the YkuD family.</text>
</comment>
<dbReference type="InterPro" id="IPR036365">
    <property type="entry name" value="PGBD-like_sf"/>
</dbReference>
<evidence type="ECO:0000256" key="1">
    <source>
        <dbReference type="ARBA" id="ARBA00004752"/>
    </source>
</evidence>
<dbReference type="InterPro" id="IPR036366">
    <property type="entry name" value="PGBDSf"/>
</dbReference>
<dbReference type="SUPFAM" id="SSF141523">
    <property type="entry name" value="L,D-transpeptidase catalytic domain-like"/>
    <property type="match status" value="1"/>
</dbReference>
<sequence length="325" mass="34884">MIRSMLVCGFISLSIYGVGNAQPLAAQSINDASIDAISSAPPSERSTTPDPAIIHLQVLLDRAGASPGVIDGFYGENVVKAIAGFEIMQRLPIDGKPDPQMLSRLQDDRKVIGPYVIVQDDAADLVENIPKDYAKQARMTHLGYTSVAERLSERFHMDIDLLKALNPGAQFAAGETISVAVIGAPRMGKVKRIEVRRKGGEVLAFADDGSALAVYPATIGSDDNPSPVGRHKVNGVARDPKYTYNPKVNFQQGHNRKLLKLPSGPNNPVGTVWIDLSEPTYGIHGSPEPSLIDKAGSHGCVRLTNWDVEELAGMVKPGVIVDFAD</sequence>
<keyword evidence="11" id="KW-1185">Reference proteome</keyword>
<evidence type="ECO:0000256" key="4">
    <source>
        <dbReference type="ARBA" id="ARBA00022960"/>
    </source>
</evidence>
<feature type="active site" description="Nucleophile" evidence="7">
    <location>
        <position position="300"/>
    </location>
</feature>
<feature type="active site" description="Proton donor/acceptor" evidence="7">
    <location>
        <position position="284"/>
    </location>
</feature>
<feature type="chain" id="PRO_5046697906" evidence="8">
    <location>
        <begin position="22"/>
        <end position="325"/>
    </location>
</feature>